<evidence type="ECO:0000256" key="3">
    <source>
        <dbReference type="ARBA" id="ARBA00022833"/>
    </source>
</evidence>
<keyword evidence="7" id="KW-1185">Reference proteome</keyword>
<evidence type="ECO:0000256" key="2">
    <source>
        <dbReference type="ARBA" id="ARBA00022771"/>
    </source>
</evidence>
<dbReference type="RefSeq" id="XP_009769526.1">
    <property type="nucleotide sequence ID" value="XM_009771224.1"/>
</dbReference>
<gene>
    <name evidence="8" type="primary">LOC104220367</name>
</gene>
<dbReference type="Proteomes" id="UP000189701">
    <property type="component" value="Unplaced"/>
</dbReference>
<dbReference type="InterPro" id="IPR006564">
    <property type="entry name" value="Znf_PMZ"/>
</dbReference>
<dbReference type="InterPro" id="IPR018289">
    <property type="entry name" value="MULE_transposase_dom"/>
</dbReference>
<dbReference type="PANTHER" id="PTHR31973">
    <property type="entry name" value="POLYPROTEIN, PUTATIVE-RELATED"/>
    <property type="match status" value="1"/>
</dbReference>
<feature type="compositionally biased region" description="Basic residues" evidence="5">
    <location>
        <begin position="449"/>
        <end position="462"/>
    </location>
</feature>
<dbReference type="Pfam" id="PF10551">
    <property type="entry name" value="MULE"/>
    <property type="match status" value="1"/>
</dbReference>
<keyword evidence="3" id="KW-0862">Zinc</keyword>
<dbReference type="KEGG" id="nsy:104220367"/>
<feature type="domain" description="SWIM-type" evidence="6">
    <location>
        <begin position="369"/>
        <end position="401"/>
    </location>
</feature>
<dbReference type="InterPro" id="IPR007527">
    <property type="entry name" value="Znf_SWIM"/>
</dbReference>
<name>A0A1U7VX31_NICSY</name>
<sequence length="469" mass="54390">MGYMMYVKLKKENREFDMYPLCITTTEKELVSGGSLNQGDIVQIDEAVQRYDSDTDDTLALDFVNSGEAIGVFELNKYLIITKTNQREVVAGQMYKDKATLKEVMENYAISQSYVLLCISEDCEWRFKASSINKSELFKVREFIDNHTCPLKDNVYEQQQGFDHCRPIVVVDGSHLKSYYTGTFVSASTLDGAENDAAWTWFFEQFKIVYGYRENMYIVSDRNECIIKSISRVYPDVPHFACIWHLWNNKVEKVDIRVKEYLELAGYEKWARLYAPVNRGWTMTSNIAESINAALVSARELPIYDFLEEVRKMFGRWNCSNRKEATQTHTTLGKKYQEMLTLNEAMSTRITVVPSTAYLHTVNDGGRNYTICLLERKCVCGRFQVDELPCPHAWAVLKSMLLMPEEYCSNYYKPNTVVMTYDVPVYPLPDRNNWNIPAHIAKEVVLPPKWKRPPGRPKKKRDKPLSELM</sequence>
<organism evidence="7 8">
    <name type="scientific">Nicotiana sylvestris</name>
    <name type="common">Wood tobacco</name>
    <name type="synonym">South American tobacco</name>
    <dbReference type="NCBI Taxonomy" id="4096"/>
    <lineage>
        <taxon>Eukaryota</taxon>
        <taxon>Viridiplantae</taxon>
        <taxon>Streptophyta</taxon>
        <taxon>Embryophyta</taxon>
        <taxon>Tracheophyta</taxon>
        <taxon>Spermatophyta</taxon>
        <taxon>Magnoliopsida</taxon>
        <taxon>eudicotyledons</taxon>
        <taxon>Gunneridae</taxon>
        <taxon>Pentapetalae</taxon>
        <taxon>asterids</taxon>
        <taxon>lamiids</taxon>
        <taxon>Solanales</taxon>
        <taxon>Solanaceae</taxon>
        <taxon>Nicotianoideae</taxon>
        <taxon>Nicotianeae</taxon>
        <taxon>Nicotiana</taxon>
    </lineage>
</organism>
<dbReference type="STRING" id="4096.A0A1U7VX31"/>
<keyword evidence="2 4" id="KW-0863">Zinc-finger</keyword>
<dbReference type="PANTHER" id="PTHR31973:SF113">
    <property type="entry name" value="PROTEIN FAR1-RELATED SEQUENCE 5-LIKE"/>
    <property type="match status" value="1"/>
</dbReference>
<dbReference type="GO" id="GO:0008270">
    <property type="term" value="F:zinc ion binding"/>
    <property type="evidence" value="ECO:0007669"/>
    <property type="project" value="UniProtKB-KW"/>
</dbReference>
<accession>A0A1U7VX31</accession>
<dbReference type="Pfam" id="PF04434">
    <property type="entry name" value="SWIM"/>
    <property type="match status" value="1"/>
</dbReference>
<evidence type="ECO:0000259" key="6">
    <source>
        <dbReference type="PROSITE" id="PS50966"/>
    </source>
</evidence>
<dbReference type="AlphaFoldDB" id="A0A1U7VX31"/>
<protein>
    <submittedName>
        <fullName evidence="8">Uncharacterized protein LOC104220367</fullName>
    </submittedName>
</protein>
<feature type="region of interest" description="Disordered" evidence="5">
    <location>
        <begin position="449"/>
        <end position="469"/>
    </location>
</feature>
<dbReference type="GeneID" id="104220367"/>
<reference evidence="8" key="2">
    <citation type="submission" date="2025-08" db="UniProtKB">
        <authorList>
            <consortium name="RefSeq"/>
        </authorList>
    </citation>
    <scope>IDENTIFICATION</scope>
    <source>
        <tissue evidence="8">Leaf</tissue>
    </source>
</reference>
<reference evidence="7" key="1">
    <citation type="journal article" date="2013" name="Genome Biol.">
        <title>Reference genomes and transcriptomes of Nicotiana sylvestris and Nicotiana tomentosiformis.</title>
        <authorList>
            <person name="Sierro N."/>
            <person name="Battey J.N."/>
            <person name="Ouadi S."/>
            <person name="Bovet L."/>
            <person name="Goepfert S."/>
            <person name="Bakaher N."/>
            <person name="Peitsch M.C."/>
            <person name="Ivanov N.V."/>
        </authorList>
    </citation>
    <scope>NUCLEOTIDE SEQUENCE [LARGE SCALE GENOMIC DNA]</scope>
</reference>
<dbReference type="SMART" id="SM00575">
    <property type="entry name" value="ZnF_PMZ"/>
    <property type="match status" value="1"/>
</dbReference>
<dbReference type="eggNOG" id="ENOG502RJNC">
    <property type="taxonomic scope" value="Eukaryota"/>
</dbReference>
<evidence type="ECO:0000256" key="1">
    <source>
        <dbReference type="ARBA" id="ARBA00022723"/>
    </source>
</evidence>
<keyword evidence="1" id="KW-0479">Metal-binding</keyword>
<dbReference type="PROSITE" id="PS50966">
    <property type="entry name" value="ZF_SWIM"/>
    <property type="match status" value="1"/>
</dbReference>
<evidence type="ECO:0000313" key="8">
    <source>
        <dbReference type="RefSeq" id="XP_009769526.1"/>
    </source>
</evidence>
<evidence type="ECO:0000256" key="4">
    <source>
        <dbReference type="PROSITE-ProRule" id="PRU00325"/>
    </source>
</evidence>
<evidence type="ECO:0000256" key="5">
    <source>
        <dbReference type="SAM" id="MobiDB-lite"/>
    </source>
</evidence>
<proteinExistence type="predicted"/>
<evidence type="ECO:0000313" key="7">
    <source>
        <dbReference type="Proteomes" id="UP000189701"/>
    </source>
</evidence>